<feature type="compositionally biased region" description="Polar residues" evidence="18">
    <location>
        <begin position="1002"/>
        <end position="1025"/>
    </location>
</feature>
<protein>
    <recommendedName>
        <fullName evidence="4">[histone H3]-trimethyl-L-lysine(9) demethylase</fullName>
        <ecNumber evidence="4">1.14.11.66</ecNumber>
    </recommendedName>
</protein>
<feature type="compositionally biased region" description="Basic and acidic residues" evidence="18">
    <location>
        <begin position="486"/>
        <end position="503"/>
    </location>
</feature>
<evidence type="ECO:0000256" key="14">
    <source>
        <dbReference type="ARBA" id="ARBA00023163"/>
    </source>
</evidence>
<sequence length="1701" mass="190752">MNRKRKRSKVITDSAMANNNSRGIPRIQVFRPTYEEFKDFTKYVEYMESQGAHKAGLAKVIPPPEWIPRKKGYDLDELDLTIPAPICQVVTGKQGLYQQINIQKKSMTVQEYSKLANSDRYATPRHFDYEDLERKYWKNITYVAPIYGADVSGSLTDPDVKEWNINHLGTILDYVNKDYGISIDGVNTAYLYFGMWKTTFAWHTEDMDLYSINYLHFGAPKTWYAIPPEHGRRLERLASGFFPSSYQSCPAFLRHKMSLISPQILRQYSIPCNKITQEAGEIMITFPYGYHAGFNHGFNCAESTNFATPRWVEYGKRATQCTCSKDMVKISMDTFVKRFQPERYELWLRGEDIGPHPEDPRQTAAPMPSQMDLLCSSSSNGELPQSYLNAAPKSKRHMIHKKKNIISTNPSVNMEELVNRADIPPDVKKALQDLEFEDVLEEPPDEQQLEVLEDIWLKAGEMDVDEATVYDDGYNRKKSKKRKKKQSGEKEKKSKAESKSKKDISKIHTQVIDDIIKTEVKIEEEENLENTFEYVSQENIEEIHIPQGSYNDKIIIEDDTVDPLKIDDKPSDFNSPDFNISDFKPPEVNLNPPEIIEKCSKKKKKHSKHSERKLKPSEKKLKPKHVSKSKRKRDVLLFDSISTSDASVQCKKKLPPFDINISENQRNMLTSVTPVVMLVDELNKKLSKNITNTNQLINHMSNDTTRLTNTAVESNPVICSLSNNRSDSTNIFTNSNFTKNHYATVQTSNSGYQNESSKAAVATHLKQSTVQSTINYKNTTMSTSAISTENESIKTKSPKESLLKAPRLMYRPDISIKIPKPQVENAEKQQGLHPIVENGPRLWCSNVLFVPSLCQNPPILENEIEMQSTENNSAAKNTPPSLEIPVFFQMSNIHSSGFSKNNVPQPFNQHSSLFQIPVRSPMIDDSKECAQNLWQDNPSYSNASKASTINKQKAMQIPGFRNSSLMISKTNVSKYSPPIINQYSPSKLLKNTEYPDMPINTDPLSVPTNFLKQSTPKVTKSASRPRTQKGHTSRRKSAKNDKLSNNESSSNTSQSSVTSISVATQINNLIDTSIRPILSDTNDISRLTITRINTSHSNNRASISKKKPAVANQNEDEHSNIIDNKTQLQKDNICPMPKKQCRTSISRKKPKEKKATTRKKQSTIAPATFASATFAPATFAAATFAPTTVTPDIIDIVLDPINPTTAPASIAPTTIAPATMASANIASTTIASMDVVLEVASAAVDTASTISVSETVAPTTVASATTPAVVVPTAAAPATETTKDQFKSTQPADTSQFCSSQLASMIPGHISEMIFPKMPNIELLKAFNDYWSAQVSHCAVCATFASCTSGSSRMMPPDWKYCTSTMLPDSTPIWVSSSIFLANSKEQIVEPENNKLLRCRECHVTVHASCYGITLLPADIQDWACDRCKCGARKNAICCLCPMYGGPLKRTSDSRWAHILCTLMIPGATFKDAINKDPINVLTLMTDVLQKKCCFCGQENGACLKCNQCNNVFHPSCGLVAGATYTIPVYNSQELQVTCNEHDEGKEKIPQIRQGETVWAKHRNARYYQAKVEAIQDILFYMVTFDDKSFSDDLYPSDIINYDPGNTPSLGAAVQVNWTDGQTYNGVFEGTNHRIMFTVIFEDGSQLVLKRNEIYSLQEDMPKRVRSRLSVATEMKHRSHLYGTEGETEAHRKVKQSKNYD</sequence>
<evidence type="ECO:0000256" key="6">
    <source>
        <dbReference type="ARBA" id="ARBA00022737"/>
    </source>
</evidence>
<evidence type="ECO:0000313" key="23">
    <source>
        <dbReference type="RefSeq" id="XP_011646273.1"/>
    </source>
</evidence>
<keyword evidence="11" id="KW-0560">Oxidoreductase</keyword>
<dbReference type="Pfam" id="PF02375">
    <property type="entry name" value="JmjN"/>
    <property type="match status" value="1"/>
</dbReference>
<dbReference type="InterPro" id="IPR011011">
    <property type="entry name" value="Znf_FYVE_PHD"/>
</dbReference>
<dbReference type="Pfam" id="PF18104">
    <property type="entry name" value="Tudor_2"/>
    <property type="match status" value="2"/>
</dbReference>
<comment type="cofactor">
    <cofactor evidence="1">
        <name>Fe(2+)</name>
        <dbReference type="ChEBI" id="CHEBI:29033"/>
    </cofactor>
</comment>
<dbReference type="InterPro" id="IPR001965">
    <property type="entry name" value="Znf_PHD"/>
</dbReference>
<evidence type="ECO:0000256" key="8">
    <source>
        <dbReference type="ARBA" id="ARBA00022833"/>
    </source>
</evidence>
<dbReference type="InterPro" id="IPR003347">
    <property type="entry name" value="JmjC_dom"/>
</dbReference>
<feature type="domain" description="JmjC" evidence="20">
    <location>
        <begin position="157"/>
        <end position="323"/>
    </location>
</feature>
<evidence type="ECO:0000256" key="4">
    <source>
        <dbReference type="ARBA" id="ARBA00012900"/>
    </source>
</evidence>
<feature type="compositionally biased region" description="Basic residues" evidence="18">
    <location>
        <begin position="476"/>
        <end position="485"/>
    </location>
</feature>
<dbReference type="GO" id="GO:0010468">
    <property type="term" value="P:regulation of gene expression"/>
    <property type="evidence" value="ECO:0007669"/>
    <property type="project" value="TreeGrafter"/>
</dbReference>
<keyword evidence="13" id="KW-0805">Transcription regulation</keyword>
<dbReference type="SMART" id="SM00333">
    <property type="entry name" value="TUDOR"/>
    <property type="match status" value="2"/>
</dbReference>
<feature type="domain" description="PHD-type" evidence="21">
    <location>
        <begin position="1435"/>
        <end position="1543"/>
    </location>
</feature>
<feature type="region of interest" description="Disordered" evidence="18">
    <location>
        <begin position="566"/>
        <end position="630"/>
    </location>
</feature>
<feature type="region of interest" description="Disordered" evidence="18">
    <location>
        <begin position="1681"/>
        <end position="1701"/>
    </location>
</feature>
<evidence type="ECO:0000259" key="19">
    <source>
        <dbReference type="PROSITE" id="PS51183"/>
    </source>
</evidence>
<evidence type="ECO:0000256" key="1">
    <source>
        <dbReference type="ARBA" id="ARBA00001954"/>
    </source>
</evidence>
<dbReference type="Pfam" id="PF13832">
    <property type="entry name" value="zf-HC5HC2H_2"/>
    <property type="match status" value="1"/>
</dbReference>
<keyword evidence="6" id="KW-0677">Repeat</keyword>
<evidence type="ECO:0000259" key="21">
    <source>
        <dbReference type="PROSITE" id="PS51805"/>
    </source>
</evidence>
<dbReference type="Gene3D" id="2.30.30.140">
    <property type="match status" value="1"/>
</dbReference>
<evidence type="ECO:0000259" key="20">
    <source>
        <dbReference type="PROSITE" id="PS51184"/>
    </source>
</evidence>
<dbReference type="Gene3D" id="3.10.330.70">
    <property type="match status" value="1"/>
</dbReference>
<dbReference type="FunFam" id="2.60.120.650:FF:000048">
    <property type="entry name" value="Lysine-specific demethylase 4A"/>
    <property type="match status" value="1"/>
</dbReference>
<proteinExistence type="inferred from homology"/>
<gene>
    <name evidence="23" type="primary">LOC105432945</name>
</gene>
<dbReference type="CDD" id="cd20391">
    <property type="entry name" value="Tudor_JMJD2_rpt1"/>
    <property type="match status" value="1"/>
</dbReference>
<feature type="region of interest" description="Disordered" evidence="18">
    <location>
        <begin position="475"/>
        <end position="503"/>
    </location>
</feature>
<feature type="domain" description="JmjN" evidence="19">
    <location>
        <begin position="27"/>
        <end position="69"/>
    </location>
</feature>
<evidence type="ECO:0000256" key="16">
    <source>
        <dbReference type="ARBA" id="ARBA00049349"/>
    </source>
</evidence>
<keyword evidence="5" id="KW-0479">Metal-binding</keyword>
<keyword evidence="12" id="KW-0408">Iron</keyword>
<evidence type="ECO:0000256" key="13">
    <source>
        <dbReference type="ARBA" id="ARBA00023015"/>
    </source>
</evidence>
<dbReference type="EC" id="1.14.11.66" evidence="4"/>
<organism evidence="22 23">
    <name type="scientific">Pogonomyrmex barbatus</name>
    <name type="common">red harvester ant</name>
    <dbReference type="NCBI Taxonomy" id="144034"/>
    <lineage>
        <taxon>Eukaryota</taxon>
        <taxon>Metazoa</taxon>
        <taxon>Ecdysozoa</taxon>
        <taxon>Arthropoda</taxon>
        <taxon>Hexapoda</taxon>
        <taxon>Insecta</taxon>
        <taxon>Pterygota</taxon>
        <taxon>Neoptera</taxon>
        <taxon>Endopterygota</taxon>
        <taxon>Hymenoptera</taxon>
        <taxon>Apocrita</taxon>
        <taxon>Aculeata</taxon>
        <taxon>Formicoidea</taxon>
        <taxon>Formicidae</taxon>
        <taxon>Myrmicinae</taxon>
        <taxon>Pogonomyrmex</taxon>
    </lineage>
</organism>
<dbReference type="GO" id="GO:0048512">
    <property type="term" value="P:circadian behavior"/>
    <property type="evidence" value="ECO:0007669"/>
    <property type="project" value="UniProtKB-ARBA"/>
</dbReference>
<reference evidence="23" key="1">
    <citation type="submission" date="2025-08" db="UniProtKB">
        <authorList>
            <consortium name="RefSeq"/>
        </authorList>
    </citation>
    <scope>IDENTIFICATION</scope>
</reference>
<dbReference type="GO" id="GO:0008270">
    <property type="term" value="F:zinc ion binding"/>
    <property type="evidence" value="ECO:0007669"/>
    <property type="project" value="UniProtKB-KW"/>
</dbReference>
<dbReference type="CDD" id="cd15493">
    <property type="entry name" value="PHD_JMJD2"/>
    <property type="match status" value="1"/>
</dbReference>
<evidence type="ECO:0000313" key="22">
    <source>
        <dbReference type="Proteomes" id="UP000504615"/>
    </source>
</evidence>
<dbReference type="Pfam" id="PF02373">
    <property type="entry name" value="JmjC"/>
    <property type="match status" value="1"/>
</dbReference>
<evidence type="ECO:0000256" key="3">
    <source>
        <dbReference type="ARBA" id="ARBA00009711"/>
    </source>
</evidence>
<feature type="compositionally biased region" description="Basic residues" evidence="18">
    <location>
        <begin position="621"/>
        <end position="630"/>
    </location>
</feature>
<dbReference type="GO" id="GO:0140681">
    <property type="term" value="F:histone H3K36me2/H3K36me3 demethylase activity"/>
    <property type="evidence" value="ECO:0007669"/>
    <property type="project" value="UniProtKB-ARBA"/>
</dbReference>
<feature type="compositionally biased region" description="Basic residues" evidence="18">
    <location>
        <begin position="1692"/>
        <end position="1701"/>
    </location>
</feature>
<dbReference type="PANTHER" id="PTHR10694:SF129">
    <property type="entry name" value="LYSINE-SPECIFIC DEMETHYLASE 4B-RELATED"/>
    <property type="match status" value="1"/>
</dbReference>
<feature type="compositionally biased region" description="Basic residues" evidence="18">
    <location>
        <begin position="1139"/>
        <end position="1161"/>
    </location>
</feature>
<evidence type="ECO:0000256" key="2">
    <source>
        <dbReference type="ARBA" id="ARBA00004123"/>
    </source>
</evidence>
<evidence type="ECO:0000256" key="7">
    <source>
        <dbReference type="ARBA" id="ARBA00022771"/>
    </source>
</evidence>
<evidence type="ECO:0000256" key="11">
    <source>
        <dbReference type="ARBA" id="ARBA00023002"/>
    </source>
</evidence>
<feature type="compositionally biased region" description="Basic residues" evidence="18">
    <location>
        <begin position="600"/>
        <end position="612"/>
    </location>
</feature>
<dbReference type="InterPro" id="IPR019787">
    <property type="entry name" value="Znf_PHD-finger"/>
</dbReference>
<keyword evidence="7" id="KW-0863">Zinc-finger</keyword>
<keyword evidence="10" id="KW-0223">Dioxygenase</keyword>
<dbReference type="SUPFAM" id="SSF57903">
    <property type="entry name" value="FYVE/PHD zinc finger"/>
    <property type="match status" value="1"/>
</dbReference>
<keyword evidence="9" id="KW-0156">Chromatin regulator</keyword>
<evidence type="ECO:0000256" key="5">
    <source>
        <dbReference type="ARBA" id="ARBA00022723"/>
    </source>
</evidence>
<dbReference type="Proteomes" id="UP000504615">
    <property type="component" value="Unplaced"/>
</dbReference>
<comment type="function">
    <text evidence="17">Probable histone demethylase that specifically demethylates 'Lys-9' and 'Lys-36' residues of histone H3, thereby playing a central role in histone code. Demethylation of Lys residue generates formaldehyde and succinate.</text>
</comment>
<dbReference type="PROSITE" id="PS51183">
    <property type="entry name" value="JMJN"/>
    <property type="match status" value="1"/>
</dbReference>
<dbReference type="OrthoDB" id="9547406at2759"/>
<dbReference type="CDD" id="cd20392">
    <property type="entry name" value="Tudor_JMJD2_rpt2"/>
    <property type="match status" value="1"/>
</dbReference>
<feature type="compositionally biased region" description="Basic residues" evidence="18">
    <location>
        <begin position="1026"/>
        <end position="1037"/>
    </location>
</feature>
<accession>A0A6I9X157</accession>
<dbReference type="Gene3D" id="2.60.120.650">
    <property type="entry name" value="Cupin"/>
    <property type="match status" value="1"/>
</dbReference>
<dbReference type="SUPFAM" id="SSF63748">
    <property type="entry name" value="Tudor/PWWP/MBT"/>
    <property type="match status" value="2"/>
</dbReference>
<evidence type="ECO:0000256" key="18">
    <source>
        <dbReference type="SAM" id="MobiDB-lite"/>
    </source>
</evidence>
<feature type="compositionally biased region" description="Low complexity" evidence="18">
    <location>
        <begin position="1045"/>
        <end position="1057"/>
    </location>
</feature>
<dbReference type="SUPFAM" id="SSF51197">
    <property type="entry name" value="Clavaminate synthase-like"/>
    <property type="match status" value="1"/>
</dbReference>
<evidence type="ECO:0000256" key="12">
    <source>
        <dbReference type="ARBA" id="ARBA00023004"/>
    </source>
</evidence>
<dbReference type="InterPro" id="IPR034732">
    <property type="entry name" value="EPHD"/>
</dbReference>
<dbReference type="SMART" id="SM00558">
    <property type="entry name" value="JmjC"/>
    <property type="match status" value="1"/>
</dbReference>
<dbReference type="PROSITE" id="PS51805">
    <property type="entry name" value="EPHD"/>
    <property type="match status" value="1"/>
</dbReference>
<dbReference type="CDD" id="cd15571">
    <property type="entry name" value="ePHD"/>
    <property type="match status" value="1"/>
</dbReference>
<keyword evidence="14" id="KW-0804">Transcription</keyword>
<dbReference type="SMART" id="SM00545">
    <property type="entry name" value="JmjN"/>
    <property type="match status" value="1"/>
</dbReference>
<evidence type="ECO:0000256" key="10">
    <source>
        <dbReference type="ARBA" id="ARBA00022964"/>
    </source>
</evidence>
<evidence type="ECO:0000256" key="9">
    <source>
        <dbReference type="ARBA" id="ARBA00022853"/>
    </source>
</evidence>
<keyword evidence="22" id="KW-1185">Reference proteome</keyword>
<comment type="similarity">
    <text evidence="3">Belongs to the JHDM3 histone demethylase family.</text>
</comment>
<dbReference type="GO" id="GO:0140684">
    <property type="term" value="F:histone H3K9me2/H3K9me3 demethylase activity"/>
    <property type="evidence" value="ECO:0007669"/>
    <property type="project" value="UniProtKB-EC"/>
</dbReference>
<name>A0A6I9X157_9HYME</name>
<feature type="region of interest" description="Disordered" evidence="18">
    <location>
        <begin position="999"/>
        <end position="1057"/>
    </location>
</feature>
<dbReference type="PROSITE" id="PS51184">
    <property type="entry name" value="JMJC"/>
    <property type="match status" value="1"/>
</dbReference>
<keyword evidence="8" id="KW-0862">Zinc</keyword>
<dbReference type="Pfam" id="PF13831">
    <property type="entry name" value="PHD_2"/>
    <property type="match status" value="1"/>
</dbReference>
<evidence type="ECO:0000256" key="15">
    <source>
        <dbReference type="ARBA" id="ARBA00023242"/>
    </source>
</evidence>
<dbReference type="SMART" id="SM00249">
    <property type="entry name" value="PHD"/>
    <property type="match status" value="2"/>
</dbReference>
<comment type="subcellular location">
    <subcellularLocation>
        <location evidence="2">Nucleus</location>
    </subcellularLocation>
</comment>
<comment type="catalytic activity">
    <reaction evidence="16">
        <text>N(6),N(6),N(6)-trimethyl-L-lysyl(9)-[histone H3] + 2 2-oxoglutarate + 2 O2 = N(6)-methyl-L-lysyl(9)-[histone H3] + 2 formaldehyde + 2 succinate + 2 CO2</text>
        <dbReference type="Rhea" id="RHEA:60200"/>
        <dbReference type="Rhea" id="RHEA-COMP:15538"/>
        <dbReference type="Rhea" id="RHEA-COMP:15542"/>
        <dbReference type="ChEBI" id="CHEBI:15379"/>
        <dbReference type="ChEBI" id="CHEBI:16526"/>
        <dbReference type="ChEBI" id="CHEBI:16810"/>
        <dbReference type="ChEBI" id="CHEBI:16842"/>
        <dbReference type="ChEBI" id="CHEBI:30031"/>
        <dbReference type="ChEBI" id="CHEBI:61929"/>
        <dbReference type="ChEBI" id="CHEBI:61961"/>
        <dbReference type="EC" id="1.14.11.66"/>
    </reaction>
</comment>
<dbReference type="InterPro" id="IPR040477">
    <property type="entry name" value="KDM4-like_Tudor"/>
</dbReference>
<dbReference type="Gene3D" id="3.30.40.10">
    <property type="entry name" value="Zinc/RING finger domain, C3HC4 (zinc finger)"/>
    <property type="match status" value="1"/>
</dbReference>
<dbReference type="InterPro" id="IPR002999">
    <property type="entry name" value="Tudor"/>
</dbReference>
<dbReference type="GO" id="GO:0005634">
    <property type="term" value="C:nucleus"/>
    <property type="evidence" value="ECO:0007669"/>
    <property type="project" value="UniProtKB-SubCell"/>
</dbReference>
<keyword evidence="15" id="KW-0539">Nucleus</keyword>
<dbReference type="InterPro" id="IPR013083">
    <property type="entry name" value="Znf_RING/FYVE/PHD"/>
</dbReference>
<dbReference type="RefSeq" id="XP_011646273.1">
    <property type="nucleotide sequence ID" value="XM_011647971.2"/>
</dbReference>
<dbReference type="GO" id="GO:0000785">
    <property type="term" value="C:chromatin"/>
    <property type="evidence" value="ECO:0007669"/>
    <property type="project" value="TreeGrafter"/>
</dbReference>
<dbReference type="GeneID" id="105432945"/>
<feature type="region of interest" description="Disordered" evidence="18">
    <location>
        <begin position="1137"/>
        <end position="1162"/>
    </location>
</feature>
<dbReference type="PANTHER" id="PTHR10694">
    <property type="entry name" value="LYSINE-SPECIFIC DEMETHYLASE"/>
    <property type="match status" value="1"/>
</dbReference>
<evidence type="ECO:0000256" key="17">
    <source>
        <dbReference type="ARBA" id="ARBA00053408"/>
    </source>
</evidence>
<dbReference type="KEGG" id="pbar:105432945"/>
<dbReference type="InterPro" id="IPR003349">
    <property type="entry name" value="JmjN"/>
</dbReference>